<keyword evidence="4" id="KW-0408">Iron</keyword>
<organism evidence="9 10">
    <name type="scientific">Actinocrinis puniceicyclus</name>
    <dbReference type="NCBI Taxonomy" id="977794"/>
    <lineage>
        <taxon>Bacteria</taxon>
        <taxon>Bacillati</taxon>
        <taxon>Actinomycetota</taxon>
        <taxon>Actinomycetes</taxon>
        <taxon>Catenulisporales</taxon>
        <taxon>Actinospicaceae</taxon>
        <taxon>Actinocrinis</taxon>
    </lineage>
</organism>
<protein>
    <recommendedName>
        <fullName evidence="7">Biotin synthase auxiliary protein</fullName>
    </recommendedName>
</protein>
<dbReference type="EMBL" id="JAGSXH010000036">
    <property type="protein sequence ID" value="MBS2963886.1"/>
    <property type="molecule type" value="Genomic_DNA"/>
</dbReference>
<dbReference type="InterPro" id="IPR058605">
    <property type="entry name" value="BsaP_C"/>
</dbReference>
<comment type="caution">
    <text evidence="9">The sequence shown here is derived from an EMBL/GenBank/DDBJ whole genome shotgun (WGS) entry which is preliminary data.</text>
</comment>
<proteinExistence type="inferred from homology"/>
<keyword evidence="2" id="KW-0479">Metal-binding</keyword>
<evidence type="ECO:0000259" key="8">
    <source>
        <dbReference type="Pfam" id="PF26519"/>
    </source>
</evidence>
<evidence type="ECO:0000313" key="10">
    <source>
        <dbReference type="Proteomes" id="UP000677913"/>
    </source>
</evidence>
<evidence type="ECO:0000256" key="6">
    <source>
        <dbReference type="ARBA" id="ARBA00093780"/>
    </source>
</evidence>
<keyword evidence="3" id="KW-0093">Biotin biosynthesis</keyword>
<evidence type="ECO:0000256" key="2">
    <source>
        <dbReference type="ARBA" id="ARBA00022723"/>
    </source>
</evidence>
<reference evidence="9" key="1">
    <citation type="submission" date="2021-04" db="EMBL/GenBank/DDBJ databases">
        <title>Genome based classification of Actinospica acidithermotolerans sp. nov., an actinobacterium isolated from an Indonesian hot spring.</title>
        <authorList>
            <person name="Kusuma A.B."/>
            <person name="Putra K.E."/>
            <person name="Nafisah S."/>
            <person name="Loh J."/>
            <person name="Nouioui I."/>
            <person name="Goodfellow M."/>
        </authorList>
    </citation>
    <scope>NUCLEOTIDE SEQUENCE</scope>
    <source>
        <strain evidence="9">DSM 45618</strain>
    </source>
</reference>
<dbReference type="Pfam" id="PF26519">
    <property type="entry name" value="BsaP"/>
    <property type="match status" value="1"/>
</dbReference>
<evidence type="ECO:0000256" key="1">
    <source>
        <dbReference type="ARBA" id="ARBA00001915"/>
    </source>
</evidence>
<sequence>MDTAAGYCGQCGTPAVEADHVACAARLELEPPRYCGRCARRMVVQVLPTGWTARCSVHGSIGTRAG</sequence>
<name>A0A8J7WKC2_9ACTN</name>
<evidence type="ECO:0000256" key="7">
    <source>
        <dbReference type="ARBA" id="ARBA00093796"/>
    </source>
</evidence>
<keyword evidence="10" id="KW-1185">Reference proteome</keyword>
<dbReference type="AlphaFoldDB" id="A0A8J7WKC2"/>
<gene>
    <name evidence="9" type="ORF">KGA66_12580</name>
</gene>
<comment type="cofactor">
    <cofactor evidence="1">
        <name>iron-sulfur cluster</name>
        <dbReference type="ChEBI" id="CHEBI:30408"/>
    </cofactor>
</comment>
<comment type="function">
    <text evidence="5">Required for the activity of the biotin synthase BioB.</text>
</comment>
<evidence type="ECO:0000313" key="9">
    <source>
        <dbReference type="EMBL" id="MBS2963886.1"/>
    </source>
</evidence>
<accession>A0A8J7WKC2</accession>
<evidence type="ECO:0000256" key="5">
    <source>
        <dbReference type="ARBA" id="ARBA00093761"/>
    </source>
</evidence>
<evidence type="ECO:0000256" key="4">
    <source>
        <dbReference type="ARBA" id="ARBA00023004"/>
    </source>
</evidence>
<comment type="similarity">
    <text evidence="6">Belongs to the BsaP family.</text>
</comment>
<dbReference type="Proteomes" id="UP000677913">
    <property type="component" value="Unassembled WGS sequence"/>
</dbReference>
<feature type="domain" description="Biotin synthase auxiliary protein C-terminal" evidence="8">
    <location>
        <begin position="42"/>
        <end position="61"/>
    </location>
</feature>
<evidence type="ECO:0000256" key="3">
    <source>
        <dbReference type="ARBA" id="ARBA00022756"/>
    </source>
</evidence>